<accession>A0ABY4N435</accession>
<evidence type="ECO:0000313" key="4">
    <source>
        <dbReference type="EMBL" id="UQN28914.1"/>
    </source>
</evidence>
<evidence type="ECO:0000259" key="3">
    <source>
        <dbReference type="Pfam" id="PF03372"/>
    </source>
</evidence>
<dbReference type="InterPro" id="IPR005135">
    <property type="entry name" value="Endo/exonuclease/phosphatase"/>
</dbReference>
<evidence type="ECO:0000256" key="2">
    <source>
        <dbReference type="SAM" id="SignalP"/>
    </source>
</evidence>
<dbReference type="PROSITE" id="PS51318">
    <property type="entry name" value="TAT"/>
    <property type="match status" value="1"/>
</dbReference>
<dbReference type="Pfam" id="PF03372">
    <property type="entry name" value="Exo_endo_phos"/>
    <property type="match status" value="1"/>
</dbReference>
<dbReference type="PANTHER" id="PTHR12121:SF36">
    <property type="entry name" value="ENDONUCLEASE_EXONUCLEASE_PHOSPHATASE DOMAIN-CONTAINING PROTEIN"/>
    <property type="match status" value="1"/>
</dbReference>
<feature type="region of interest" description="Disordered" evidence="1">
    <location>
        <begin position="33"/>
        <end position="66"/>
    </location>
</feature>
<protein>
    <submittedName>
        <fullName evidence="4">Endonuclease/exonuclease/phosphatase family protein</fullName>
    </submittedName>
</protein>
<dbReference type="GO" id="GO:0004519">
    <property type="term" value="F:endonuclease activity"/>
    <property type="evidence" value="ECO:0007669"/>
    <property type="project" value="UniProtKB-KW"/>
</dbReference>
<dbReference type="Gene3D" id="3.60.10.10">
    <property type="entry name" value="Endonuclease/exonuclease/phosphatase"/>
    <property type="match status" value="1"/>
</dbReference>
<proteinExistence type="predicted"/>
<keyword evidence="5" id="KW-1185">Reference proteome</keyword>
<feature type="compositionally biased region" description="Low complexity" evidence="1">
    <location>
        <begin position="33"/>
        <end position="52"/>
    </location>
</feature>
<feature type="domain" description="Endonuclease/exonuclease/phosphatase" evidence="3">
    <location>
        <begin position="76"/>
        <end position="326"/>
    </location>
</feature>
<dbReference type="InterPro" id="IPR050410">
    <property type="entry name" value="CCR4/nocturin_mRNA_transcr"/>
</dbReference>
<dbReference type="CDD" id="cd09083">
    <property type="entry name" value="EEP-1"/>
    <property type="match status" value="1"/>
</dbReference>
<dbReference type="InterPro" id="IPR036691">
    <property type="entry name" value="Endo/exonu/phosph_ase_sf"/>
</dbReference>
<reference evidence="4" key="1">
    <citation type="submission" date="2022-05" db="EMBL/GenBank/DDBJ databases">
        <title>Genomic analysis of Brachybacterium sp. CBA3104.</title>
        <authorList>
            <person name="Roh S.W."/>
            <person name="Kim Y.B."/>
            <person name="Kim Y."/>
        </authorList>
    </citation>
    <scope>NUCLEOTIDE SEQUENCE</scope>
    <source>
        <strain evidence="4">CBA3104</strain>
    </source>
</reference>
<dbReference type="Proteomes" id="UP001055868">
    <property type="component" value="Chromosome"/>
</dbReference>
<dbReference type="PANTHER" id="PTHR12121">
    <property type="entry name" value="CARBON CATABOLITE REPRESSOR PROTEIN 4"/>
    <property type="match status" value="1"/>
</dbReference>
<evidence type="ECO:0000256" key="1">
    <source>
        <dbReference type="SAM" id="MobiDB-lite"/>
    </source>
</evidence>
<dbReference type="InterPro" id="IPR006311">
    <property type="entry name" value="TAT_signal"/>
</dbReference>
<feature type="signal peptide" evidence="2">
    <location>
        <begin position="1"/>
        <end position="33"/>
    </location>
</feature>
<name>A0ABY4N435_9MICO</name>
<feature type="chain" id="PRO_5045896702" evidence="2">
    <location>
        <begin position="34"/>
        <end position="336"/>
    </location>
</feature>
<gene>
    <name evidence="4" type="ORF">M4486_14960</name>
</gene>
<dbReference type="SUPFAM" id="SSF56219">
    <property type="entry name" value="DNase I-like"/>
    <property type="match status" value="1"/>
</dbReference>
<keyword evidence="4" id="KW-0255">Endonuclease</keyword>
<keyword evidence="2" id="KW-0732">Signal</keyword>
<organism evidence="4 5">
    <name type="scientific">Brachybacterium kimchii</name>
    <dbReference type="NCBI Taxonomy" id="2942909"/>
    <lineage>
        <taxon>Bacteria</taxon>
        <taxon>Bacillati</taxon>
        <taxon>Actinomycetota</taxon>
        <taxon>Actinomycetes</taxon>
        <taxon>Micrococcales</taxon>
        <taxon>Dermabacteraceae</taxon>
        <taxon>Brachybacterium</taxon>
    </lineage>
</organism>
<evidence type="ECO:0000313" key="5">
    <source>
        <dbReference type="Proteomes" id="UP001055868"/>
    </source>
</evidence>
<dbReference type="RefSeq" id="WP_249478079.1">
    <property type="nucleotide sequence ID" value="NZ_CP097218.1"/>
</dbReference>
<keyword evidence="4" id="KW-0378">Hydrolase</keyword>
<dbReference type="EMBL" id="CP097218">
    <property type="protein sequence ID" value="UQN28914.1"/>
    <property type="molecule type" value="Genomic_DNA"/>
</dbReference>
<keyword evidence="4" id="KW-0540">Nuclease</keyword>
<sequence length="336" mass="36177">MSRSVNRRALLTGLGTSAVGGLGAVAAAGPASAAGASTGTATGSAAPTAPAGHHGRPGHGDAPLIGRARGSRLHVMTFNIRMENTAQTKPGEADHWPEREPILVDLLEREQPTILGIQEGKYGQLAAIEQALPHHRMIGYGRQGGSADEYSAIFYDPRRLRVLEWDQFWLSDTPDVIGSATWGNRVTRIVVWARMQDRRTGRELAMINTHFDHESENARIKSAQAMVDLFSDGALEGLPTIVTGDFNSPAEDSGAYTTLVGDGPMLDTWSSARKHLTRDWGTFPGYEDPVEGGDRIDWVLTTDDVTAHAVGINVHRSPAGRYPSDHAPVQALISLH</sequence>